<dbReference type="Pfam" id="PF00196">
    <property type="entry name" value="GerE"/>
    <property type="match status" value="1"/>
</dbReference>
<dbReference type="GO" id="GO:0006355">
    <property type="term" value="P:regulation of DNA-templated transcription"/>
    <property type="evidence" value="ECO:0007669"/>
    <property type="project" value="InterPro"/>
</dbReference>
<evidence type="ECO:0000256" key="1">
    <source>
        <dbReference type="ARBA" id="ARBA00023015"/>
    </source>
</evidence>
<dbReference type="InterPro" id="IPR016032">
    <property type="entry name" value="Sig_transdc_resp-reg_C-effctor"/>
</dbReference>
<feature type="domain" description="HTH luxR-type" evidence="4">
    <location>
        <begin position="90"/>
        <end position="155"/>
    </location>
</feature>
<dbReference type="PANTHER" id="PTHR44688:SF16">
    <property type="entry name" value="DNA-BINDING TRANSCRIPTIONAL ACTIVATOR DEVR_DOSR"/>
    <property type="match status" value="1"/>
</dbReference>
<protein>
    <recommendedName>
        <fullName evidence="4">HTH luxR-type domain-containing protein</fullName>
    </recommendedName>
</protein>
<sequence>MTRESLRDFYSRTSRAQSIHEITALFMAALGEVSALPPGIPPETSPGDIPASRNLEALRRAAMEYLQIIQEFYSPSTPPSPDNACRDLDDGWQNQELTIREREVLLYLSQGDSKARAARRLGITESCVKRHCERIFCKLGTKTTAASVAQAVHRGYISL</sequence>
<proteinExistence type="predicted"/>
<keyword evidence="2" id="KW-0238">DNA-binding</keyword>
<comment type="caution">
    <text evidence="5">The sequence shown here is derived from an EMBL/GenBank/DDBJ whole genome shotgun (WGS) entry which is preliminary data.</text>
</comment>
<dbReference type="GO" id="GO:0003677">
    <property type="term" value="F:DNA binding"/>
    <property type="evidence" value="ECO:0007669"/>
    <property type="project" value="UniProtKB-KW"/>
</dbReference>
<dbReference type="RefSeq" id="WP_052078701.1">
    <property type="nucleotide sequence ID" value="NZ_JNUP01000065.1"/>
</dbReference>
<dbReference type="AlphaFoldDB" id="A0A098QUX6"/>
<dbReference type="OrthoDB" id="192836at2"/>
<accession>A0A098QUX6</accession>
<reference evidence="5 6" key="1">
    <citation type="submission" date="2014-05" db="EMBL/GenBank/DDBJ databases">
        <title>De novo Genome Sequence of Spirocheata sp.</title>
        <authorList>
            <person name="Shivani Y."/>
            <person name="Subhash Y."/>
            <person name="Tushar L."/>
            <person name="Sasikala C."/>
            <person name="Ramana C.V."/>
        </authorList>
    </citation>
    <scope>NUCLEOTIDE SEQUENCE [LARGE SCALE GENOMIC DNA]</scope>
    <source>
        <strain evidence="5 6">JC230</strain>
    </source>
</reference>
<gene>
    <name evidence="5" type="ORF">DC28_09545</name>
</gene>
<dbReference type="EMBL" id="JNUP01000065">
    <property type="protein sequence ID" value="KGE71534.1"/>
    <property type="molecule type" value="Genomic_DNA"/>
</dbReference>
<dbReference type="PANTHER" id="PTHR44688">
    <property type="entry name" value="DNA-BINDING TRANSCRIPTIONAL ACTIVATOR DEVR_DOSR"/>
    <property type="match status" value="1"/>
</dbReference>
<dbReference type="InterPro" id="IPR000792">
    <property type="entry name" value="Tscrpt_reg_LuxR_C"/>
</dbReference>
<keyword evidence="3" id="KW-0804">Transcription</keyword>
<dbReference type="SMART" id="SM00421">
    <property type="entry name" value="HTH_LUXR"/>
    <property type="match status" value="1"/>
</dbReference>
<dbReference type="PRINTS" id="PR00038">
    <property type="entry name" value="HTHLUXR"/>
</dbReference>
<keyword evidence="1" id="KW-0805">Transcription regulation</keyword>
<dbReference type="STRING" id="1480694.DC28_09545"/>
<dbReference type="Proteomes" id="UP000029692">
    <property type="component" value="Unassembled WGS sequence"/>
</dbReference>
<organism evidence="5 6">
    <name type="scientific">Spirochaeta lutea</name>
    <dbReference type="NCBI Taxonomy" id="1480694"/>
    <lineage>
        <taxon>Bacteria</taxon>
        <taxon>Pseudomonadati</taxon>
        <taxon>Spirochaetota</taxon>
        <taxon>Spirochaetia</taxon>
        <taxon>Spirochaetales</taxon>
        <taxon>Spirochaetaceae</taxon>
        <taxon>Spirochaeta</taxon>
    </lineage>
</organism>
<evidence type="ECO:0000259" key="4">
    <source>
        <dbReference type="PROSITE" id="PS50043"/>
    </source>
</evidence>
<dbReference type="SUPFAM" id="SSF46894">
    <property type="entry name" value="C-terminal effector domain of the bipartite response regulators"/>
    <property type="match status" value="1"/>
</dbReference>
<name>A0A098QUX6_9SPIO</name>
<dbReference type="PROSITE" id="PS50043">
    <property type="entry name" value="HTH_LUXR_2"/>
    <property type="match status" value="1"/>
</dbReference>
<evidence type="ECO:0000256" key="3">
    <source>
        <dbReference type="ARBA" id="ARBA00023163"/>
    </source>
</evidence>
<evidence type="ECO:0000313" key="5">
    <source>
        <dbReference type="EMBL" id="KGE71534.1"/>
    </source>
</evidence>
<keyword evidence="6" id="KW-1185">Reference proteome</keyword>
<evidence type="ECO:0000256" key="2">
    <source>
        <dbReference type="ARBA" id="ARBA00023125"/>
    </source>
</evidence>
<dbReference type="Gene3D" id="1.10.10.10">
    <property type="entry name" value="Winged helix-like DNA-binding domain superfamily/Winged helix DNA-binding domain"/>
    <property type="match status" value="1"/>
</dbReference>
<dbReference type="InterPro" id="IPR036388">
    <property type="entry name" value="WH-like_DNA-bd_sf"/>
</dbReference>
<evidence type="ECO:0000313" key="6">
    <source>
        <dbReference type="Proteomes" id="UP000029692"/>
    </source>
</evidence>